<gene>
    <name evidence="1" type="ORF">SLEP1_g13970</name>
</gene>
<reference evidence="1 2" key="1">
    <citation type="journal article" date="2021" name="Commun. Biol.">
        <title>The genome of Shorea leprosula (Dipterocarpaceae) highlights the ecological relevance of drought in aseasonal tropical rainforests.</title>
        <authorList>
            <person name="Ng K.K.S."/>
            <person name="Kobayashi M.J."/>
            <person name="Fawcett J.A."/>
            <person name="Hatakeyama M."/>
            <person name="Paape T."/>
            <person name="Ng C.H."/>
            <person name="Ang C.C."/>
            <person name="Tnah L.H."/>
            <person name="Lee C.T."/>
            <person name="Nishiyama T."/>
            <person name="Sese J."/>
            <person name="O'Brien M.J."/>
            <person name="Copetti D."/>
            <person name="Mohd Noor M.I."/>
            <person name="Ong R.C."/>
            <person name="Putra M."/>
            <person name="Sireger I.Z."/>
            <person name="Indrioko S."/>
            <person name="Kosugi Y."/>
            <person name="Izuno A."/>
            <person name="Isagi Y."/>
            <person name="Lee S.L."/>
            <person name="Shimizu K.K."/>
        </authorList>
    </citation>
    <scope>NUCLEOTIDE SEQUENCE [LARGE SCALE GENOMIC DNA]</scope>
    <source>
        <strain evidence="1">214</strain>
    </source>
</reference>
<dbReference type="SUPFAM" id="SSF53098">
    <property type="entry name" value="Ribonuclease H-like"/>
    <property type="match status" value="1"/>
</dbReference>
<evidence type="ECO:0000313" key="1">
    <source>
        <dbReference type="EMBL" id="GKV01415.1"/>
    </source>
</evidence>
<evidence type="ECO:0000313" key="2">
    <source>
        <dbReference type="Proteomes" id="UP001054252"/>
    </source>
</evidence>
<comment type="caution">
    <text evidence="1">The sequence shown here is derived from an EMBL/GenBank/DDBJ whole genome shotgun (WGS) entry which is preliminary data.</text>
</comment>
<dbReference type="AlphaFoldDB" id="A0AAV5IS78"/>
<proteinExistence type="predicted"/>
<accession>A0AAV5IS78</accession>
<protein>
    <recommendedName>
        <fullName evidence="3">3'-5' exonuclease domain-containing protein</fullName>
    </recommendedName>
</protein>
<keyword evidence="2" id="KW-1185">Reference proteome</keyword>
<sequence length="177" mass="20129">MSQYEVDIQDVKVKVCAADQAVLIDTEVSELKSAITHKQWRLVALDLKFDRSEAALLIVYVGSQCLTIQLGYLDSLPESLERFKFNMQELYKRYLKCKSRVEIGYLAARVLTNPDLVQGHGFENLANIVGMKIQQSTIDCTKTPSWKARVFSVKQVNFAVLDAYNAYHLGNKFLDMV</sequence>
<dbReference type="InterPro" id="IPR012337">
    <property type="entry name" value="RNaseH-like_sf"/>
</dbReference>
<organism evidence="1 2">
    <name type="scientific">Rubroshorea leprosula</name>
    <dbReference type="NCBI Taxonomy" id="152421"/>
    <lineage>
        <taxon>Eukaryota</taxon>
        <taxon>Viridiplantae</taxon>
        <taxon>Streptophyta</taxon>
        <taxon>Embryophyta</taxon>
        <taxon>Tracheophyta</taxon>
        <taxon>Spermatophyta</taxon>
        <taxon>Magnoliopsida</taxon>
        <taxon>eudicotyledons</taxon>
        <taxon>Gunneridae</taxon>
        <taxon>Pentapetalae</taxon>
        <taxon>rosids</taxon>
        <taxon>malvids</taxon>
        <taxon>Malvales</taxon>
        <taxon>Dipterocarpaceae</taxon>
        <taxon>Rubroshorea</taxon>
    </lineage>
</organism>
<dbReference type="EMBL" id="BPVZ01000017">
    <property type="protein sequence ID" value="GKV01415.1"/>
    <property type="molecule type" value="Genomic_DNA"/>
</dbReference>
<name>A0AAV5IS78_9ROSI</name>
<dbReference type="Gene3D" id="3.30.420.10">
    <property type="entry name" value="Ribonuclease H-like superfamily/Ribonuclease H"/>
    <property type="match status" value="1"/>
</dbReference>
<evidence type="ECO:0008006" key="3">
    <source>
        <dbReference type="Google" id="ProtNLM"/>
    </source>
</evidence>
<dbReference type="Proteomes" id="UP001054252">
    <property type="component" value="Unassembled WGS sequence"/>
</dbReference>
<dbReference type="InterPro" id="IPR036397">
    <property type="entry name" value="RNaseH_sf"/>
</dbReference>
<dbReference type="GO" id="GO:0003676">
    <property type="term" value="F:nucleic acid binding"/>
    <property type="evidence" value="ECO:0007669"/>
    <property type="project" value="InterPro"/>
</dbReference>